<evidence type="ECO:0000259" key="1">
    <source>
        <dbReference type="Pfam" id="PF13472"/>
    </source>
</evidence>
<sequence>MKYAILFAGILLMAFTSPQKKKKVVFFGDSITQAGVNPDGYITKMDSLIKAEGQSANYELVGAGISGNKIYDLYLRVENDVLSKNPDVVVIYIGINDVWHKASSGTGTDLPKYIQFYKALIKKFTDKNIKVIVCTPTVIGERNDNSNQQDGDLNQYSKVIRSLADEFKLPLVDLRNAFAGYLQKNNPKNEEKGILTTDRVHLNNAGNLLVAQEMWKVIKQ</sequence>
<dbReference type="InterPro" id="IPR036514">
    <property type="entry name" value="SGNH_hydro_sf"/>
</dbReference>
<dbReference type="GO" id="GO:0016787">
    <property type="term" value="F:hydrolase activity"/>
    <property type="evidence" value="ECO:0007669"/>
    <property type="project" value="UniProtKB-KW"/>
</dbReference>
<dbReference type="RefSeq" id="WP_386096088.1">
    <property type="nucleotide sequence ID" value="NZ_JBHUOZ010000001.1"/>
</dbReference>
<accession>A0ABW6A3X2</accession>
<name>A0ABW6A3X2_9BACT</name>
<evidence type="ECO:0000313" key="2">
    <source>
        <dbReference type="EMBL" id="MFD2919165.1"/>
    </source>
</evidence>
<dbReference type="EMBL" id="JBHUOZ010000001">
    <property type="protein sequence ID" value="MFD2919165.1"/>
    <property type="molecule type" value="Genomic_DNA"/>
</dbReference>
<evidence type="ECO:0000313" key="3">
    <source>
        <dbReference type="Proteomes" id="UP001597511"/>
    </source>
</evidence>
<reference evidence="3" key="1">
    <citation type="journal article" date="2019" name="Int. J. Syst. Evol. Microbiol.">
        <title>The Global Catalogue of Microorganisms (GCM) 10K type strain sequencing project: providing services to taxonomists for standard genome sequencing and annotation.</title>
        <authorList>
            <consortium name="The Broad Institute Genomics Platform"/>
            <consortium name="The Broad Institute Genome Sequencing Center for Infectious Disease"/>
            <person name="Wu L."/>
            <person name="Ma J."/>
        </authorList>
    </citation>
    <scope>NUCLEOTIDE SEQUENCE [LARGE SCALE GENOMIC DNA]</scope>
    <source>
        <strain evidence="3">KCTC 23299</strain>
    </source>
</reference>
<dbReference type="InterPro" id="IPR008265">
    <property type="entry name" value="Lipase_GDSL_AS"/>
</dbReference>
<protein>
    <submittedName>
        <fullName evidence="2">SGNH/GDSL hydrolase family protein</fullName>
    </submittedName>
</protein>
<feature type="domain" description="SGNH hydrolase-type esterase" evidence="1">
    <location>
        <begin position="26"/>
        <end position="207"/>
    </location>
</feature>
<organism evidence="2 3">
    <name type="scientific">Terrimonas rubra</name>
    <dbReference type="NCBI Taxonomy" id="1035890"/>
    <lineage>
        <taxon>Bacteria</taxon>
        <taxon>Pseudomonadati</taxon>
        <taxon>Bacteroidota</taxon>
        <taxon>Chitinophagia</taxon>
        <taxon>Chitinophagales</taxon>
        <taxon>Chitinophagaceae</taxon>
        <taxon>Terrimonas</taxon>
    </lineage>
</organism>
<keyword evidence="2" id="KW-0378">Hydrolase</keyword>
<dbReference type="SUPFAM" id="SSF52266">
    <property type="entry name" value="SGNH hydrolase"/>
    <property type="match status" value="1"/>
</dbReference>
<comment type="caution">
    <text evidence="2">The sequence shown here is derived from an EMBL/GenBank/DDBJ whole genome shotgun (WGS) entry which is preliminary data.</text>
</comment>
<dbReference type="PANTHER" id="PTHR30383:SF5">
    <property type="entry name" value="SGNH HYDROLASE-TYPE ESTERASE DOMAIN-CONTAINING PROTEIN"/>
    <property type="match status" value="1"/>
</dbReference>
<dbReference type="InterPro" id="IPR051532">
    <property type="entry name" value="Ester_Hydrolysis_Enzymes"/>
</dbReference>
<dbReference type="PROSITE" id="PS01098">
    <property type="entry name" value="LIPASE_GDSL_SER"/>
    <property type="match status" value="1"/>
</dbReference>
<dbReference type="InterPro" id="IPR013830">
    <property type="entry name" value="SGNH_hydro"/>
</dbReference>
<keyword evidence="3" id="KW-1185">Reference proteome</keyword>
<dbReference type="PANTHER" id="PTHR30383">
    <property type="entry name" value="THIOESTERASE 1/PROTEASE 1/LYSOPHOSPHOLIPASE L1"/>
    <property type="match status" value="1"/>
</dbReference>
<dbReference type="Gene3D" id="3.40.50.1110">
    <property type="entry name" value="SGNH hydrolase"/>
    <property type="match status" value="1"/>
</dbReference>
<dbReference type="Pfam" id="PF13472">
    <property type="entry name" value="Lipase_GDSL_2"/>
    <property type="match status" value="1"/>
</dbReference>
<proteinExistence type="predicted"/>
<gene>
    <name evidence="2" type="ORF">ACFS6H_05525</name>
</gene>
<dbReference type="Proteomes" id="UP001597511">
    <property type="component" value="Unassembled WGS sequence"/>
</dbReference>